<sequence>MKRILLTGASGFVGSHILRHILLNTDWEVVCPTTFTHKGLTDRIRVACDDIDGAYTRIKIIRCDLTAPISPVSANEFGKIDYLISVASESHVDRSIEYPGPFIINNVSLICNLLDWARIAQPEKIIHVSTDEVYGPAHPGHAHREWIDLHLPSNPYSASKAAQEDICFAYWRTYGMPIAITNTMNIIGETQDPEKFMPMVIKKVLNEETMLIHASPEGEIGSRFYLHARNQAHALLFALTQKFPVYGEADVPERFNIVGERELNNLQMAEIIASAVGKPLKYKLEDFHSSRPGHDLRYALDGNKLASRGWKSPILLEDSIYKTVEWTLKHPEWLSL</sequence>
<reference evidence="5" key="1">
    <citation type="submission" date="2020-05" db="EMBL/GenBank/DDBJ databases">
        <authorList>
            <person name="Chiriac C."/>
            <person name="Salcher M."/>
            <person name="Ghai R."/>
            <person name="Kavagutti S V."/>
        </authorList>
    </citation>
    <scope>NUCLEOTIDE SEQUENCE</scope>
</reference>
<evidence type="ECO:0000313" key="4">
    <source>
        <dbReference type="EMBL" id="CAB4150996.1"/>
    </source>
</evidence>
<dbReference type="EMBL" id="LR797131">
    <property type="protein sequence ID" value="CAB4189039.1"/>
    <property type="molecule type" value="Genomic_DNA"/>
</dbReference>
<evidence type="ECO:0000313" key="10">
    <source>
        <dbReference type="EMBL" id="CAB4217940.1"/>
    </source>
</evidence>
<dbReference type="SUPFAM" id="SSF51735">
    <property type="entry name" value="NAD(P)-binding Rossmann-fold domains"/>
    <property type="match status" value="1"/>
</dbReference>
<evidence type="ECO:0000313" key="9">
    <source>
        <dbReference type="EMBL" id="CAB4192687.1"/>
    </source>
</evidence>
<organism evidence="5">
    <name type="scientific">uncultured Caudovirales phage</name>
    <dbReference type="NCBI Taxonomy" id="2100421"/>
    <lineage>
        <taxon>Viruses</taxon>
        <taxon>Duplodnaviria</taxon>
        <taxon>Heunggongvirae</taxon>
        <taxon>Uroviricota</taxon>
        <taxon>Caudoviricetes</taxon>
        <taxon>Peduoviridae</taxon>
        <taxon>Maltschvirus</taxon>
        <taxon>Maltschvirus maltsch</taxon>
    </lineage>
</organism>
<dbReference type="Gene3D" id="3.90.25.10">
    <property type="entry name" value="UDP-galactose 4-epimerase, domain 1"/>
    <property type="match status" value="1"/>
</dbReference>
<accession>A0A6J5PRU7</accession>
<dbReference type="EMBL" id="LR797455">
    <property type="protein sequence ID" value="CAB4217940.1"/>
    <property type="molecule type" value="Genomic_DNA"/>
</dbReference>
<protein>
    <submittedName>
        <fullName evidence="5">RfbB dTDP-D-glucose 4,6-dehydratase</fullName>
    </submittedName>
</protein>
<dbReference type="EMBL" id="LR797080">
    <property type="protein sequence ID" value="CAB4185493.1"/>
    <property type="molecule type" value="Genomic_DNA"/>
</dbReference>
<gene>
    <name evidence="6" type="ORF">UFOVP1032_134</name>
    <name evidence="7" type="ORF">UFOVP1125_50</name>
    <name evidence="8" type="ORF">UFOVP1173_148</name>
    <name evidence="9" type="ORF">UFOVP1241_66</name>
    <name evidence="10" type="ORF">UFOVP1491_134</name>
    <name evidence="11" type="ORF">UFOVP1579_134</name>
    <name evidence="3" type="ORF">UFOVP485_139</name>
    <name evidence="4" type="ORF">UFOVP575_91</name>
    <name evidence="5" type="ORF">UFOVP963_69</name>
</gene>
<name>A0A6J5PRU7_9CAUD</name>
<dbReference type="EMBL" id="LR796457">
    <property type="protein sequence ID" value="CAB4146024.1"/>
    <property type="molecule type" value="Genomic_DNA"/>
</dbReference>
<evidence type="ECO:0000313" key="6">
    <source>
        <dbReference type="EMBL" id="CAB4179858.1"/>
    </source>
</evidence>
<dbReference type="Pfam" id="PF01370">
    <property type="entry name" value="Epimerase"/>
    <property type="match status" value="1"/>
</dbReference>
<dbReference type="Gene3D" id="3.40.50.720">
    <property type="entry name" value="NAD(P)-binding Rossmann-like Domain"/>
    <property type="match status" value="1"/>
</dbReference>
<evidence type="ECO:0000313" key="3">
    <source>
        <dbReference type="EMBL" id="CAB4146024.1"/>
    </source>
</evidence>
<evidence type="ECO:0000313" key="5">
    <source>
        <dbReference type="EMBL" id="CAB4174650.1"/>
    </source>
</evidence>
<dbReference type="PANTHER" id="PTHR43000">
    <property type="entry name" value="DTDP-D-GLUCOSE 4,6-DEHYDRATASE-RELATED"/>
    <property type="match status" value="1"/>
</dbReference>
<dbReference type="EMBL" id="LR796915">
    <property type="protein sequence ID" value="CAB4174650.1"/>
    <property type="molecule type" value="Genomic_DNA"/>
</dbReference>
<proteinExistence type="inferred from homology"/>
<evidence type="ECO:0000313" key="11">
    <source>
        <dbReference type="EMBL" id="CAB5231647.1"/>
    </source>
</evidence>
<evidence type="ECO:0000259" key="2">
    <source>
        <dbReference type="Pfam" id="PF01370"/>
    </source>
</evidence>
<evidence type="ECO:0000256" key="1">
    <source>
        <dbReference type="ARBA" id="ARBA00007637"/>
    </source>
</evidence>
<dbReference type="InterPro" id="IPR036291">
    <property type="entry name" value="NAD(P)-bd_dom_sf"/>
</dbReference>
<feature type="domain" description="NAD-dependent epimerase/dehydratase" evidence="2">
    <location>
        <begin position="4"/>
        <end position="242"/>
    </location>
</feature>
<evidence type="ECO:0000313" key="8">
    <source>
        <dbReference type="EMBL" id="CAB4189039.1"/>
    </source>
</evidence>
<comment type="similarity">
    <text evidence="1">Belongs to the NAD(P)-dependent epimerase/dehydratase family.</text>
</comment>
<dbReference type="EMBL" id="LR796551">
    <property type="protein sequence ID" value="CAB4150996.1"/>
    <property type="molecule type" value="Genomic_DNA"/>
</dbReference>
<dbReference type="EMBL" id="LR796983">
    <property type="protein sequence ID" value="CAB4179858.1"/>
    <property type="molecule type" value="Genomic_DNA"/>
</dbReference>
<dbReference type="EMBL" id="LR797188">
    <property type="protein sequence ID" value="CAB4192687.1"/>
    <property type="molecule type" value="Genomic_DNA"/>
</dbReference>
<evidence type="ECO:0000313" key="7">
    <source>
        <dbReference type="EMBL" id="CAB4185493.1"/>
    </source>
</evidence>
<dbReference type="InterPro" id="IPR001509">
    <property type="entry name" value="Epimerase_deHydtase"/>
</dbReference>
<dbReference type="EMBL" id="LR798431">
    <property type="protein sequence ID" value="CAB5231647.1"/>
    <property type="molecule type" value="Genomic_DNA"/>
</dbReference>